<dbReference type="InterPro" id="IPR017452">
    <property type="entry name" value="GPCR_Rhodpsn_7TM"/>
</dbReference>
<dbReference type="Pfam" id="PF10328">
    <property type="entry name" value="7TM_GPCR_Srx"/>
    <property type="match status" value="1"/>
</dbReference>
<dbReference type="Gene3D" id="1.20.1070.10">
    <property type="entry name" value="Rhodopsin 7-helix transmembrane proteins"/>
    <property type="match status" value="1"/>
</dbReference>
<evidence type="ECO:0000313" key="8">
    <source>
        <dbReference type="WBParaSite" id="nRc.2.0.1.t14287-RA"/>
    </source>
</evidence>
<feature type="transmembrane region" description="Helical" evidence="5">
    <location>
        <begin position="89"/>
        <end position="105"/>
    </location>
</feature>
<evidence type="ECO:0000256" key="4">
    <source>
        <dbReference type="ARBA" id="ARBA00023136"/>
    </source>
</evidence>
<evidence type="ECO:0000256" key="3">
    <source>
        <dbReference type="ARBA" id="ARBA00022989"/>
    </source>
</evidence>
<dbReference type="PROSITE" id="PS50262">
    <property type="entry name" value="G_PROTEIN_RECEP_F1_2"/>
    <property type="match status" value="1"/>
</dbReference>
<dbReference type="GO" id="GO:0016020">
    <property type="term" value="C:membrane"/>
    <property type="evidence" value="ECO:0007669"/>
    <property type="project" value="UniProtKB-SubCell"/>
</dbReference>
<keyword evidence="3 5" id="KW-1133">Transmembrane helix</keyword>
<reference evidence="8" key="1">
    <citation type="submission" date="2022-11" db="UniProtKB">
        <authorList>
            <consortium name="WormBaseParasite"/>
        </authorList>
    </citation>
    <scope>IDENTIFICATION</scope>
</reference>
<dbReference type="AlphaFoldDB" id="A0A915IJC5"/>
<feature type="transmembrane region" description="Helical" evidence="5">
    <location>
        <begin position="6"/>
        <end position="32"/>
    </location>
</feature>
<dbReference type="WBParaSite" id="nRc.2.0.1.t14287-RA">
    <property type="protein sequence ID" value="nRc.2.0.1.t14287-RA"/>
    <property type="gene ID" value="nRc.2.0.1.g14287"/>
</dbReference>
<evidence type="ECO:0000259" key="6">
    <source>
        <dbReference type="PROSITE" id="PS50262"/>
    </source>
</evidence>
<name>A0A915IJC5_ROMCU</name>
<comment type="subcellular location">
    <subcellularLocation>
        <location evidence="1">Membrane</location>
    </subcellularLocation>
</comment>
<proteinExistence type="predicted"/>
<dbReference type="SUPFAM" id="SSF81321">
    <property type="entry name" value="Family A G protein-coupled receptor-like"/>
    <property type="match status" value="1"/>
</dbReference>
<feature type="domain" description="G-protein coupled receptors family 1 profile" evidence="6">
    <location>
        <begin position="22"/>
        <end position="205"/>
    </location>
</feature>
<evidence type="ECO:0000256" key="1">
    <source>
        <dbReference type="ARBA" id="ARBA00004370"/>
    </source>
</evidence>
<evidence type="ECO:0000313" key="7">
    <source>
        <dbReference type="Proteomes" id="UP000887565"/>
    </source>
</evidence>
<evidence type="ECO:0000256" key="2">
    <source>
        <dbReference type="ARBA" id="ARBA00022692"/>
    </source>
</evidence>
<feature type="transmembrane region" description="Helical" evidence="5">
    <location>
        <begin position="169"/>
        <end position="191"/>
    </location>
</feature>
<feature type="transmembrane region" description="Helical" evidence="5">
    <location>
        <begin position="117"/>
        <end position="138"/>
    </location>
</feature>
<dbReference type="InterPro" id="IPR019430">
    <property type="entry name" value="7TM_GPCR_serpentine_rcpt_Srx"/>
</dbReference>
<accession>A0A915IJC5</accession>
<dbReference type="Proteomes" id="UP000887565">
    <property type="component" value="Unplaced"/>
</dbReference>
<organism evidence="7 8">
    <name type="scientific">Romanomermis culicivorax</name>
    <name type="common">Nematode worm</name>
    <dbReference type="NCBI Taxonomy" id="13658"/>
    <lineage>
        <taxon>Eukaryota</taxon>
        <taxon>Metazoa</taxon>
        <taxon>Ecdysozoa</taxon>
        <taxon>Nematoda</taxon>
        <taxon>Enoplea</taxon>
        <taxon>Dorylaimia</taxon>
        <taxon>Mermithida</taxon>
        <taxon>Mermithoidea</taxon>
        <taxon>Mermithidae</taxon>
        <taxon>Romanomermis</taxon>
    </lineage>
</organism>
<keyword evidence="4 5" id="KW-0472">Membrane</keyword>
<protein>
    <submittedName>
        <fullName evidence="8">G-protein coupled receptors family 1 profile domain-containing protein</fullName>
    </submittedName>
</protein>
<keyword evidence="2 5" id="KW-0812">Transmembrane</keyword>
<feature type="transmembrane region" description="Helical" evidence="5">
    <location>
        <begin position="44"/>
        <end position="69"/>
    </location>
</feature>
<evidence type="ECO:0000256" key="5">
    <source>
        <dbReference type="SAM" id="Phobius"/>
    </source>
</evidence>
<sequence length="205" mass="23470">MFTLVVALSILYIILGSIGMTVNLCVTLLICFSSKFKNPTYTYIVNHLVSDMLCLFPISIYTGFCMLIGEKYLERLMSVLVDLGWYPSGFFYICIAATRVTAIGSKTRLEETLTKKATIVTISIIWIPYIIITGGYMFNDQKPSGLDFRVYTWWYDTDVAYGYYMNIYYAYHGIFTSILIVILNIIAIALMRQKLRNIHPNVQST</sequence>
<keyword evidence="7" id="KW-1185">Reference proteome</keyword>